<reference evidence="1 2" key="1">
    <citation type="journal article" date="2019" name="Sci. Rep.">
        <title>Orb-weaving spider Araneus ventricosus genome elucidates the spidroin gene catalogue.</title>
        <authorList>
            <person name="Kono N."/>
            <person name="Nakamura H."/>
            <person name="Ohtoshi R."/>
            <person name="Moran D.A.P."/>
            <person name="Shinohara A."/>
            <person name="Yoshida Y."/>
            <person name="Fujiwara M."/>
            <person name="Mori M."/>
            <person name="Tomita M."/>
            <person name="Arakawa K."/>
        </authorList>
    </citation>
    <scope>NUCLEOTIDE SEQUENCE [LARGE SCALE GENOMIC DNA]</scope>
</reference>
<protein>
    <submittedName>
        <fullName evidence="1">Uncharacterized protein</fullName>
    </submittedName>
</protein>
<gene>
    <name evidence="1" type="ORF">AVEN_159428_1</name>
</gene>
<dbReference type="Proteomes" id="UP000499080">
    <property type="component" value="Unassembled WGS sequence"/>
</dbReference>
<evidence type="ECO:0000313" key="1">
    <source>
        <dbReference type="EMBL" id="GBL73418.1"/>
    </source>
</evidence>
<dbReference type="EMBL" id="BGPR01000003">
    <property type="protein sequence ID" value="GBL73418.1"/>
    <property type="molecule type" value="Genomic_DNA"/>
</dbReference>
<accession>A0A4Y2A0Z9</accession>
<keyword evidence="2" id="KW-1185">Reference proteome</keyword>
<organism evidence="1 2">
    <name type="scientific">Araneus ventricosus</name>
    <name type="common">Orbweaver spider</name>
    <name type="synonym">Epeira ventricosa</name>
    <dbReference type="NCBI Taxonomy" id="182803"/>
    <lineage>
        <taxon>Eukaryota</taxon>
        <taxon>Metazoa</taxon>
        <taxon>Ecdysozoa</taxon>
        <taxon>Arthropoda</taxon>
        <taxon>Chelicerata</taxon>
        <taxon>Arachnida</taxon>
        <taxon>Araneae</taxon>
        <taxon>Araneomorphae</taxon>
        <taxon>Entelegynae</taxon>
        <taxon>Araneoidea</taxon>
        <taxon>Araneidae</taxon>
        <taxon>Araneus</taxon>
    </lineage>
</organism>
<dbReference type="AlphaFoldDB" id="A0A4Y2A0Z9"/>
<evidence type="ECO:0000313" key="2">
    <source>
        <dbReference type="Proteomes" id="UP000499080"/>
    </source>
</evidence>
<sequence length="98" mass="11166">MTSSVASPLIFAIGQFFSKEVTWPCLKTVSVNGERFAARLQKKIIPELKRDKHGTQSPFCKIEHLRISPWNVRYSQHLGRIELSVDPFYTPGLPDLPI</sequence>
<proteinExistence type="predicted"/>
<comment type="caution">
    <text evidence="1">The sequence shown here is derived from an EMBL/GenBank/DDBJ whole genome shotgun (WGS) entry which is preliminary data.</text>
</comment>
<name>A0A4Y2A0Z9_ARAVE</name>